<dbReference type="Gene3D" id="2.40.10.10">
    <property type="entry name" value="Trypsin-like serine proteases"/>
    <property type="match status" value="1"/>
</dbReference>
<gene>
    <name evidence="5" type="ORF">ElyMa_002884600</name>
</gene>
<dbReference type="EMBL" id="BMAT01005973">
    <property type="protein sequence ID" value="GFS03341.1"/>
    <property type="molecule type" value="Genomic_DNA"/>
</dbReference>
<evidence type="ECO:0000313" key="6">
    <source>
        <dbReference type="Proteomes" id="UP000762676"/>
    </source>
</evidence>
<dbReference type="GO" id="GO:0006508">
    <property type="term" value="P:proteolysis"/>
    <property type="evidence" value="ECO:0007669"/>
    <property type="project" value="InterPro"/>
</dbReference>
<dbReference type="Proteomes" id="UP000762676">
    <property type="component" value="Unassembled WGS sequence"/>
</dbReference>
<dbReference type="AlphaFoldDB" id="A0AAV4I2V7"/>
<feature type="domain" description="Chitin-binding type-2" evidence="4">
    <location>
        <begin position="44"/>
        <end position="106"/>
    </location>
</feature>
<reference evidence="5 6" key="1">
    <citation type="journal article" date="2021" name="Elife">
        <title>Chloroplast acquisition without the gene transfer in kleptoplastic sea slugs, Plakobranchus ocellatus.</title>
        <authorList>
            <person name="Maeda T."/>
            <person name="Takahashi S."/>
            <person name="Yoshida T."/>
            <person name="Shimamura S."/>
            <person name="Takaki Y."/>
            <person name="Nagai Y."/>
            <person name="Toyoda A."/>
            <person name="Suzuki Y."/>
            <person name="Arimoto A."/>
            <person name="Ishii H."/>
            <person name="Satoh N."/>
            <person name="Nishiyama T."/>
            <person name="Hasebe M."/>
            <person name="Maruyama T."/>
            <person name="Minagawa J."/>
            <person name="Obokata J."/>
            <person name="Shigenobu S."/>
        </authorList>
    </citation>
    <scope>NUCLEOTIDE SEQUENCE [LARGE SCALE GENOMIC DNA]</scope>
</reference>
<dbReference type="InterPro" id="IPR001254">
    <property type="entry name" value="Trypsin_dom"/>
</dbReference>
<dbReference type="InterPro" id="IPR018114">
    <property type="entry name" value="TRYPSIN_HIS"/>
</dbReference>
<dbReference type="InterPro" id="IPR036508">
    <property type="entry name" value="Chitin-bd_dom_sf"/>
</dbReference>
<organism evidence="5 6">
    <name type="scientific">Elysia marginata</name>
    <dbReference type="NCBI Taxonomy" id="1093978"/>
    <lineage>
        <taxon>Eukaryota</taxon>
        <taxon>Metazoa</taxon>
        <taxon>Spiralia</taxon>
        <taxon>Lophotrochozoa</taxon>
        <taxon>Mollusca</taxon>
        <taxon>Gastropoda</taxon>
        <taxon>Heterobranchia</taxon>
        <taxon>Euthyneura</taxon>
        <taxon>Panpulmonata</taxon>
        <taxon>Sacoglossa</taxon>
        <taxon>Placobranchoidea</taxon>
        <taxon>Plakobranchidae</taxon>
        <taxon>Elysia</taxon>
    </lineage>
</organism>
<keyword evidence="2" id="KW-0732">Signal</keyword>
<dbReference type="InterPro" id="IPR043504">
    <property type="entry name" value="Peptidase_S1_PA_chymotrypsin"/>
</dbReference>
<dbReference type="PANTHER" id="PTHR24252">
    <property type="entry name" value="ACROSIN-RELATED"/>
    <property type="match status" value="1"/>
</dbReference>
<keyword evidence="6" id="KW-1185">Reference proteome</keyword>
<comment type="caution">
    <text evidence="5">The sequence shown here is derived from an EMBL/GenBank/DDBJ whole genome shotgun (WGS) entry which is preliminary data.</text>
</comment>
<feature type="domain" description="Peptidase S1" evidence="3">
    <location>
        <begin position="221"/>
        <end position="271"/>
    </location>
</feature>
<dbReference type="InterPro" id="IPR002557">
    <property type="entry name" value="Chitin-bd_dom"/>
</dbReference>
<evidence type="ECO:0000256" key="1">
    <source>
        <dbReference type="ARBA" id="ARBA00023157"/>
    </source>
</evidence>
<dbReference type="GO" id="GO:0005576">
    <property type="term" value="C:extracellular region"/>
    <property type="evidence" value="ECO:0007669"/>
    <property type="project" value="InterPro"/>
</dbReference>
<evidence type="ECO:0000259" key="3">
    <source>
        <dbReference type="PROSITE" id="PS50240"/>
    </source>
</evidence>
<dbReference type="InterPro" id="IPR009003">
    <property type="entry name" value="Peptidase_S1_PA"/>
</dbReference>
<feature type="signal peptide" evidence="2">
    <location>
        <begin position="1"/>
        <end position="39"/>
    </location>
</feature>
<dbReference type="SMART" id="SM00494">
    <property type="entry name" value="ChtBD2"/>
    <property type="match status" value="1"/>
</dbReference>
<accession>A0AAV4I2V7</accession>
<protein>
    <submittedName>
        <fullName evidence="5">Chymotrypsin-like elastase family member 2A</fullName>
    </submittedName>
</protein>
<dbReference type="SUPFAM" id="SSF50494">
    <property type="entry name" value="Trypsin-like serine proteases"/>
    <property type="match status" value="1"/>
</dbReference>
<evidence type="ECO:0000313" key="5">
    <source>
        <dbReference type="EMBL" id="GFS03341.1"/>
    </source>
</evidence>
<name>A0AAV4I2V7_9GAST</name>
<proteinExistence type="predicted"/>
<dbReference type="SUPFAM" id="SSF57625">
    <property type="entry name" value="Invertebrate chitin-binding proteins"/>
    <property type="match status" value="1"/>
</dbReference>
<feature type="chain" id="PRO_5043988508" evidence="2">
    <location>
        <begin position="40"/>
        <end position="271"/>
    </location>
</feature>
<dbReference type="Pfam" id="PF00089">
    <property type="entry name" value="Trypsin"/>
    <property type="match status" value="1"/>
</dbReference>
<dbReference type="GO" id="GO:0004252">
    <property type="term" value="F:serine-type endopeptidase activity"/>
    <property type="evidence" value="ECO:0007669"/>
    <property type="project" value="InterPro"/>
</dbReference>
<keyword evidence="1" id="KW-1015">Disulfide bond</keyword>
<dbReference type="Gene3D" id="2.170.140.10">
    <property type="entry name" value="Chitin binding domain"/>
    <property type="match status" value="1"/>
</dbReference>
<dbReference type="PROSITE" id="PS50240">
    <property type="entry name" value="TRYPSIN_DOM"/>
    <property type="match status" value="1"/>
</dbReference>
<sequence length="271" mass="30439">MATLNMMNTFGKVAIHGSDRNYMLKISVFLSILHVLALSQCIPTQPCTSCYNAHAHRDHNDCRRYFYCYHGIPSAAQYCGNNQIFSTTLQTCVPHHTAAAGDECLSDTSRFSTQKKPFPLIRNYARAGSYPYFIPLPDSNYEYNLLSRGQLPFVSSPNHQYPDFRRSNNRLLSRPGYRNNGFISPSLYPGNVRTDPNLHSVPDNKHYQLSENCGVKSSNWIVGGQEASPGRWAWQVSLQELNVTSGQWVHVCGGALVHESWLVTAGHCIHA</sequence>
<dbReference type="Pfam" id="PF01607">
    <property type="entry name" value="CBM_14"/>
    <property type="match status" value="1"/>
</dbReference>
<evidence type="ECO:0000259" key="4">
    <source>
        <dbReference type="PROSITE" id="PS50940"/>
    </source>
</evidence>
<evidence type="ECO:0000256" key="2">
    <source>
        <dbReference type="SAM" id="SignalP"/>
    </source>
</evidence>
<dbReference type="GO" id="GO:0008061">
    <property type="term" value="F:chitin binding"/>
    <property type="evidence" value="ECO:0007669"/>
    <property type="project" value="InterPro"/>
</dbReference>
<dbReference type="PROSITE" id="PS50940">
    <property type="entry name" value="CHIT_BIND_II"/>
    <property type="match status" value="1"/>
</dbReference>
<dbReference type="PROSITE" id="PS00134">
    <property type="entry name" value="TRYPSIN_HIS"/>
    <property type="match status" value="1"/>
</dbReference>
<dbReference type="PANTHER" id="PTHR24252:SF7">
    <property type="entry name" value="HYALIN"/>
    <property type="match status" value="1"/>
</dbReference>